<sequence>MLVGGKGDEDAGLGFLEPPLLPSKAIEANGGAAGSGGNGDSNLGSKKVLRNLVMIMLILLMIVGELGVLPSRKETRVVDSWVTMSFHHLSFQEYDILQCLERSPEQHPKVVVLGRVDKGNGRGSGTGQDGTKRFAKGGSNGEEEEESGRGSASVGKDKGGGGEGEGEGGETGGGGGGGGGDGDGDGDGEGGGGGGDVEGRGEGRNRRPTVNKNKLAMMSITVAAQTSASVIVFHFTGKSFSNKVFLVCVVVGNLVGYLCSITAVLLTHRKPRIAGVFGLIGSTAAATGLLLMIAMFLPSYLVWIVGIACVALFFVVALAFIS</sequence>
<name>A0A8J4QBL1_9ROSI</name>
<feature type="region of interest" description="Disordered" evidence="1">
    <location>
        <begin position="113"/>
        <end position="210"/>
    </location>
</feature>
<evidence type="ECO:0000256" key="2">
    <source>
        <dbReference type="SAM" id="Phobius"/>
    </source>
</evidence>
<dbReference type="EMBL" id="JRKL02008047">
    <property type="protein sequence ID" value="KAF3947208.1"/>
    <property type="molecule type" value="Genomic_DNA"/>
</dbReference>
<keyword evidence="2" id="KW-0472">Membrane</keyword>
<keyword evidence="2" id="KW-1133">Transmembrane helix</keyword>
<evidence type="ECO:0000313" key="4">
    <source>
        <dbReference type="Proteomes" id="UP000737018"/>
    </source>
</evidence>
<protein>
    <submittedName>
        <fullName evidence="3">Uncharacterized protein</fullName>
    </submittedName>
</protein>
<dbReference type="Proteomes" id="UP000737018">
    <property type="component" value="Unassembled WGS sequence"/>
</dbReference>
<evidence type="ECO:0000256" key="1">
    <source>
        <dbReference type="SAM" id="MobiDB-lite"/>
    </source>
</evidence>
<feature type="transmembrane region" description="Helical" evidence="2">
    <location>
        <begin position="273"/>
        <end position="294"/>
    </location>
</feature>
<dbReference type="OrthoDB" id="10380896at2759"/>
<feature type="transmembrane region" description="Helical" evidence="2">
    <location>
        <begin position="243"/>
        <end position="266"/>
    </location>
</feature>
<feature type="transmembrane region" description="Helical" evidence="2">
    <location>
        <begin position="215"/>
        <end position="237"/>
    </location>
</feature>
<proteinExistence type="predicted"/>
<dbReference type="AlphaFoldDB" id="A0A8J4QBL1"/>
<comment type="caution">
    <text evidence="3">The sequence shown here is derived from an EMBL/GenBank/DDBJ whole genome shotgun (WGS) entry which is preliminary data.</text>
</comment>
<organism evidence="3 4">
    <name type="scientific">Castanea mollissima</name>
    <name type="common">Chinese chestnut</name>
    <dbReference type="NCBI Taxonomy" id="60419"/>
    <lineage>
        <taxon>Eukaryota</taxon>
        <taxon>Viridiplantae</taxon>
        <taxon>Streptophyta</taxon>
        <taxon>Embryophyta</taxon>
        <taxon>Tracheophyta</taxon>
        <taxon>Spermatophyta</taxon>
        <taxon>Magnoliopsida</taxon>
        <taxon>eudicotyledons</taxon>
        <taxon>Gunneridae</taxon>
        <taxon>Pentapetalae</taxon>
        <taxon>rosids</taxon>
        <taxon>fabids</taxon>
        <taxon>Fagales</taxon>
        <taxon>Fagaceae</taxon>
        <taxon>Castanea</taxon>
    </lineage>
</organism>
<reference evidence="3" key="1">
    <citation type="submission" date="2020-03" db="EMBL/GenBank/DDBJ databases">
        <title>Castanea mollissima Vanexum genome sequencing.</title>
        <authorList>
            <person name="Staton M."/>
        </authorList>
    </citation>
    <scope>NUCLEOTIDE SEQUENCE</scope>
    <source>
        <tissue evidence="3">Leaf</tissue>
    </source>
</reference>
<accession>A0A8J4QBL1</accession>
<feature type="compositionally biased region" description="Gly residues" evidence="1">
    <location>
        <begin position="169"/>
        <end position="181"/>
    </location>
</feature>
<keyword evidence="2" id="KW-0812">Transmembrane</keyword>
<feature type="transmembrane region" description="Helical" evidence="2">
    <location>
        <begin position="48"/>
        <end position="69"/>
    </location>
</feature>
<evidence type="ECO:0000313" key="3">
    <source>
        <dbReference type="EMBL" id="KAF3947208.1"/>
    </source>
</evidence>
<keyword evidence="4" id="KW-1185">Reference proteome</keyword>
<gene>
    <name evidence="3" type="ORF">CMV_026626</name>
</gene>
<feature type="transmembrane region" description="Helical" evidence="2">
    <location>
        <begin position="300"/>
        <end position="321"/>
    </location>
</feature>